<dbReference type="Proteomes" id="UP000289703">
    <property type="component" value="Unassembled WGS sequence"/>
</dbReference>
<evidence type="ECO:0000313" key="3">
    <source>
        <dbReference type="Proteomes" id="UP000289703"/>
    </source>
</evidence>
<organism evidence="2 3">
    <name type="scientific">Ancylomarina salipaludis</name>
    <dbReference type="NCBI Taxonomy" id="2501299"/>
    <lineage>
        <taxon>Bacteria</taxon>
        <taxon>Pseudomonadati</taxon>
        <taxon>Bacteroidota</taxon>
        <taxon>Bacteroidia</taxon>
        <taxon>Marinilabiliales</taxon>
        <taxon>Marinifilaceae</taxon>
        <taxon>Ancylomarina</taxon>
    </lineage>
</organism>
<proteinExistence type="predicted"/>
<gene>
    <name evidence="2" type="ORF">EO244_05390</name>
</gene>
<feature type="domain" description="Calcineurin-like phosphoesterase" evidence="1">
    <location>
        <begin position="4"/>
        <end position="134"/>
    </location>
</feature>
<dbReference type="GO" id="GO:0005737">
    <property type="term" value="C:cytoplasm"/>
    <property type="evidence" value="ECO:0007669"/>
    <property type="project" value="TreeGrafter"/>
</dbReference>
<keyword evidence="3" id="KW-1185">Reference proteome</keyword>
<reference evidence="2 3" key="1">
    <citation type="submission" date="2019-01" db="EMBL/GenBank/DDBJ databases">
        <title>Ancylomarina salipaludis sp. nov., isolated from a salt marsh.</title>
        <authorList>
            <person name="Yoon J.-H."/>
        </authorList>
    </citation>
    <scope>NUCLEOTIDE SEQUENCE [LARGE SCALE GENOMIC DNA]</scope>
    <source>
        <strain evidence="2 3">SHSM-M15</strain>
    </source>
</reference>
<sequence length="303" mass="35177">MYDIIGDIHGEFESLEEMLQTLGYKKEAGVYAHSERKAVFVGDFVDRGFRVIDSLCLIKNMVDYGSAYAIVGNHELNVLAYYTKDEEGFPLREHSLKNKAQIRRTYLEFQANKQAKKVYLKWLRSLPMFLEFDDFRVVHACWDQEAVDLMREKHPQNRLSKNFLRKIHAKKGKLYEACMLLLKGREFALPNDMIIKDSYGIKRSMFRIKWWNKMEGESFSSLAFGNRFKLPHYTIPPELCVEIPPYSVENPPVFFGHYCLNGQAGVIRDNLCCVDACVANGGHLIAYRWDGNRKLNPNNIVKV</sequence>
<dbReference type="OrthoDB" id="7550081at2"/>
<protein>
    <submittedName>
        <fullName evidence="2">Metallophosphoesterase</fullName>
    </submittedName>
</protein>
<dbReference type="GO" id="GO:0016791">
    <property type="term" value="F:phosphatase activity"/>
    <property type="evidence" value="ECO:0007669"/>
    <property type="project" value="TreeGrafter"/>
</dbReference>
<dbReference type="SUPFAM" id="SSF56300">
    <property type="entry name" value="Metallo-dependent phosphatases"/>
    <property type="match status" value="1"/>
</dbReference>
<accession>A0A4Q1JNI9</accession>
<comment type="caution">
    <text evidence="2">The sequence shown here is derived from an EMBL/GenBank/DDBJ whole genome shotgun (WGS) entry which is preliminary data.</text>
</comment>
<evidence type="ECO:0000313" key="2">
    <source>
        <dbReference type="EMBL" id="RXQ96267.1"/>
    </source>
</evidence>
<dbReference type="RefSeq" id="WP_129253628.1">
    <property type="nucleotide sequence ID" value="NZ_SAXA01000003.1"/>
</dbReference>
<dbReference type="Pfam" id="PF00149">
    <property type="entry name" value="Metallophos"/>
    <property type="match status" value="1"/>
</dbReference>
<name>A0A4Q1JNI9_9BACT</name>
<dbReference type="InterPro" id="IPR004843">
    <property type="entry name" value="Calcineurin-like_PHP"/>
</dbReference>
<dbReference type="Gene3D" id="3.60.21.10">
    <property type="match status" value="1"/>
</dbReference>
<dbReference type="EMBL" id="SAXA01000003">
    <property type="protein sequence ID" value="RXQ96267.1"/>
    <property type="molecule type" value="Genomic_DNA"/>
</dbReference>
<dbReference type="PANTHER" id="PTHR42850">
    <property type="entry name" value="METALLOPHOSPHOESTERASE"/>
    <property type="match status" value="1"/>
</dbReference>
<dbReference type="InterPro" id="IPR050126">
    <property type="entry name" value="Ap4A_hydrolase"/>
</dbReference>
<dbReference type="PANTHER" id="PTHR42850:SF7">
    <property type="entry name" value="BIS(5'-NUCLEOSYL)-TETRAPHOSPHATASE PRPE [ASYMMETRICAL]"/>
    <property type="match status" value="1"/>
</dbReference>
<dbReference type="PRINTS" id="PR00114">
    <property type="entry name" value="STPHPHTASE"/>
</dbReference>
<dbReference type="InterPro" id="IPR006186">
    <property type="entry name" value="Ser/Thr-sp_prot-phosphatase"/>
</dbReference>
<dbReference type="InterPro" id="IPR029052">
    <property type="entry name" value="Metallo-depent_PP-like"/>
</dbReference>
<evidence type="ECO:0000259" key="1">
    <source>
        <dbReference type="Pfam" id="PF00149"/>
    </source>
</evidence>
<dbReference type="AlphaFoldDB" id="A0A4Q1JNI9"/>